<dbReference type="GO" id="GO:0031491">
    <property type="term" value="F:nucleosome binding"/>
    <property type="evidence" value="ECO:0007669"/>
    <property type="project" value="TreeGrafter"/>
</dbReference>
<evidence type="ECO:0000259" key="4">
    <source>
        <dbReference type="Pfam" id="PF23141"/>
    </source>
</evidence>
<feature type="compositionally biased region" description="Polar residues" evidence="3">
    <location>
        <begin position="548"/>
        <end position="559"/>
    </location>
</feature>
<dbReference type="Pfam" id="PF23141">
    <property type="entry name" value="Ig_NOMO"/>
    <property type="match status" value="1"/>
</dbReference>
<dbReference type="GO" id="GO:0005634">
    <property type="term" value="C:nucleus"/>
    <property type="evidence" value="ECO:0007669"/>
    <property type="project" value="UniProtKB-SubCell"/>
</dbReference>
<feature type="domain" description="NOMO sixth transthyretin-like" evidence="6">
    <location>
        <begin position="116"/>
        <end position="188"/>
    </location>
</feature>
<dbReference type="InterPro" id="IPR056188">
    <property type="entry name" value="NOMO_6th"/>
</dbReference>
<evidence type="ECO:0000259" key="5">
    <source>
        <dbReference type="Pfam" id="PF23194"/>
    </source>
</evidence>
<evidence type="ECO:0000313" key="8">
    <source>
        <dbReference type="Proteomes" id="UP000230750"/>
    </source>
</evidence>
<keyword evidence="8" id="KW-1185">Reference proteome</keyword>
<dbReference type="OrthoDB" id="10263633at2759"/>
<evidence type="ECO:0000313" key="7">
    <source>
        <dbReference type="EMBL" id="PIK34153.1"/>
    </source>
</evidence>
<feature type="region of interest" description="Disordered" evidence="3">
    <location>
        <begin position="421"/>
        <end position="514"/>
    </location>
</feature>
<evidence type="ECO:0000259" key="6">
    <source>
        <dbReference type="Pfam" id="PF23196"/>
    </source>
</evidence>
<feature type="compositionally biased region" description="Polar residues" evidence="3">
    <location>
        <begin position="450"/>
        <end position="473"/>
    </location>
</feature>
<reference evidence="7 8" key="1">
    <citation type="journal article" date="2017" name="PLoS Biol.">
        <title>The sea cucumber genome provides insights into morphological evolution and visceral regeneration.</title>
        <authorList>
            <person name="Zhang X."/>
            <person name="Sun L."/>
            <person name="Yuan J."/>
            <person name="Sun Y."/>
            <person name="Gao Y."/>
            <person name="Zhang L."/>
            <person name="Li S."/>
            <person name="Dai H."/>
            <person name="Hamel J.F."/>
            <person name="Liu C."/>
            <person name="Yu Y."/>
            <person name="Liu S."/>
            <person name="Lin W."/>
            <person name="Guo K."/>
            <person name="Jin S."/>
            <person name="Xu P."/>
            <person name="Storey K.B."/>
            <person name="Huan P."/>
            <person name="Zhang T."/>
            <person name="Zhou Y."/>
            <person name="Zhang J."/>
            <person name="Lin C."/>
            <person name="Li X."/>
            <person name="Xing L."/>
            <person name="Huo D."/>
            <person name="Sun M."/>
            <person name="Wang L."/>
            <person name="Mercier A."/>
            <person name="Li F."/>
            <person name="Yang H."/>
            <person name="Xiang J."/>
        </authorList>
    </citation>
    <scope>NUCLEOTIDE SEQUENCE [LARGE SCALE GENOMIC DNA]</scope>
    <source>
        <strain evidence="7">Shaxun</strain>
        <tissue evidence="7">Muscle</tissue>
    </source>
</reference>
<keyword evidence="2" id="KW-0539">Nucleus</keyword>
<feature type="region of interest" description="Disordered" evidence="3">
    <location>
        <begin position="544"/>
        <end position="577"/>
    </location>
</feature>
<dbReference type="InterPro" id="IPR033053">
    <property type="entry name" value="Hir3/CABIN1"/>
</dbReference>
<dbReference type="PANTHER" id="PTHR15502">
    <property type="entry name" value="CALCINEURIN-BINDING PROTEIN CABIN 1-RELATED"/>
    <property type="match status" value="1"/>
</dbReference>
<organism evidence="7 8">
    <name type="scientific">Stichopus japonicus</name>
    <name type="common">Sea cucumber</name>
    <dbReference type="NCBI Taxonomy" id="307972"/>
    <lineage>
        <taxon>Eukaryota</taxon>
        <taxon>Metazoa</taxon>
        <taxon>Echinodermata</taxon>
        <taxon>Eleutherozoa</taxon>
        <taxon>Echinozoa</taxon>
        <taxon>Holothuroidea</taxon>
        <taxon>Aspidochirotacea</taxon>
        <taxon>Aspidochirotida</taxon>
        <taxon>Stichopodidae</taxon>
        <taxon>Apostichopus</taxon>
    </lineage>
</organism>
<dbReference type="AlphaFoldDB" id="A0A2G8JEK3"/>
<dbReference type="GO" id="GO:0006325">
    <property type="term" value="P:chromatin organization"/>
    <property type="evidence" value="ECO:0007669"/>
    <property type="project" value="InterPro"/>
</dbReference>
<gene>
    <name evidence="7" type="ORF">BSL78_29022</name>
</gene>
<dbReference type="InterPro" id="IPR056319">
    <property type="entry name" value="NOMO_7th"/>
</dbReference>
<proteinExistence type="predicted"/>
<dbReference type="Pfam" id="PF23196">
    <property type="entry name" value="NOMO_6th"/>
    <property type="match status" value="1"/>
</dbReference>
<feature type="domain" description="NOMO fifth transthyretin-like" evidence="5">
    <location>
        <begin position="27"/>
        <end position="115"/>
    </location>
</feature>
<evidence type="ECO:0000256" key="1">
    <source>
        <dbReference type="ARBA" id="ARBA00004123"/>
    </source>
</evidence>
<dbReference type="Pfam" id="PF23194">
    <property type="entry name" value="NOMO_5th"/>
    <property type="match status" value="1"/>
</dbReference>
<evidence type="ECO:0000256" key="2">
    <source>
        <dbReference type="ARBA" id="ARBA00023242"/>
    </source>
</evidence>
<feature type="domain" description="NOMO seventh transthyretin-like" evidence="4">
    <location>
        <begin position="240"/>
        <end position="291"/>
    </location>
</feature>
<dbReference type="EMBL" id="MRZV01002266">
    <property type="protein sequence ID" value="PIK34153.1"/>
    <property type="molecule type" value="Genomic_DNA"/>
</dbReference>
<name>A0A2G8JEK3_STIJA</name>
<dbReference type="STRING" id="307972.A0A2G8JEK3"/>
<protein>
    <submittedName>
        <fullName evidence="7">Putative nodal modulator 1</fullName>
    </submittedName>
</protein>
<sequence>MSCSSAATVKITPNTPRLPDILAIKFSVCGKVEVDAKSGVSLGKRRVLLNPTKQGNAEAVSTSTDSHGKFCFQVKPGEYVLTPIVTDAETKKGLKIIPDSQSLTVTTSPILDITFTQFKAKVGGSVTCIGICGKMEVLLVPVDPAIGEAKTVKVNQDSKKATFQLQNVLPGKYHANIVRDKWCWDKESIDVVVTDKDVTGVAFTQTGFQMLCETTHPQPCIIILSPSSFLSFFFSFCFQKYKHQKSSKDGTEVDLKMGTKSICLAKPGVYKLTVESCHQFEKDQYTFDTTQILKEDAYSRKHADVIFKKCSDSVHHYRAKKEEVSKFVDEAIKLREERRKLAEVPPLPVLKFQSSFKDFRWKHLGDQLIQLYDYVDSAEPPIVPPAWQWKRQLPPLLLRVDLGRFCSPFARVETDGDTVAWTEQSDGGVSGMETDELSERQTDGEGVAVSNANQGGIIGSSDSQIQTTDVSGTETEEAPEKSRKSHKKKRGLMSEPAPGKRRSARVRNTEKKKEVRESINYQELLLRFLPSTLLQSNQEEPVDIFESPSAQPQRQSANTKDLPDLPVTSDLAGAKPKPPRKLYSVYVEVYKRMRKHITIPALFFKDQTDGYKRNLGLVILVYMEISVDRGRISKAQEKRFGDFFQQDMFYLEDLGVMESIMKEYLPDFAVRVYWMRAHNFAGEGKTAEAVHAYEVCHELLTTSDLNEKIIHLPNIIQDKIITKEIIESKKDSLRRTQSHEEILKLFKGGNYEKVVDILRPVVDTPRSDGMTLKS</sequence>
<accession>A0A2G8JEK3</accession>
<evidence type="ECO:0000256" key="3">
    <source>
        <dbReference type="SAM" id="MobiDB-lite"/>
    </source>
</evidence>
<dbReference type="InterPro" id="IPR056190">
    <property type="entry name" value="NOMO_5th"/>
</dbReference>
<comment type="caution">
    <text evidence="7">The sequence shown here is derived from an EMBL/GenBank/DDBJ whole genome shotgun (WGS) entry which is preliminary data.</text>
</comment>
<comment type="subcellular location">
    <subcellularLocation>
        <location evidence="1">Nucleus</location>
    </subcellularLocation>
</comment>
<dbReference type="Proteomes" id="UP000230750">
    <property type="component" value="Unassembled WGS sequence"/>
</dbReference>
<dbReference type="PANTHER" id="PTHR15502:SF7">
    <property type="entry name" value="CALCINEURIN-BINDING PROTEIN CABIN-1"/>
    <property type="match status" value="1"/>
</dbReference>